<evidence type="ECO:0000313" key="2">
    <source>
        <dbReference type="Proteomes" id="UP000072003"/>
    </source>
</evidence>
<reference evidence="1 2" key="1">
    <citation type="submission" date="2016-02" db="EMBL/GenBank/DDBJ databases">
        <authorList>
            <consortium name="Pathogen Informatics"/>
        </authorList>
    </citation>
    <scope>NUCLEOTIDE SEQUENCE [LARGE SCALE GENOMIC DNA]</scope>
    <source>
        <strain evidence="1 2">LSS100</strain>
    </source>
</reference>
<accession>A0A123SHT0</accession>
<dbReference type="EMBL" id="FIFN01000014">
    <property type="protein sequence ID" value="CYU20191.1"/>
    <property type="molecule type" value="Genomic_DNA"/>
</dbReference>
<proteinExistence type="predicted"/>
<dbReference type="Proteomes" id="UP000072003">
    <property type="component" value="Unassembled WGS sequence"/>
</dbReference>
<evidence type="ECO:0000313" key="1">
    <source>
        <dbReference type="EMBL" id="CYU20191.1"/>
    </source>
</evidence>
<gene>
    <name evidence="1" type="ORF">ERS132462_01437</name>
</gene>
<protein>
    <submittedName>
        <fullName evidence="1">Uncharacterized protein</fullName>
    </submittedName>
</protein>
<dbReference type="AlphaFoldDB" id="A0A123SHT0"/>
<organism evidence="1 2">
    <name type="scientific">Streptococcus suis</name>
    <dbReference type="NCBI Taxonomy" id="1307"/>
    <lineage>
        <taxon>Bacteria</taxon>
        <taxon>Bacillati</taxon>
        <taxon>Bacillota</taxon>
        <taxon>Bacilli</taxon>
        <taxon>Lactobacillales</taxon>
        <taxon>Streptococcaceae</taxon>
        <taxon>Streptococcus</taxon>
    </lineage>
</organism>
<sequence length="37" mass="4463">MSETQAIFIEALENNWLSDTITVVRYYHSCQEKWENI</sequence>
<name>A0A123SHT0_STRSU</name>